<sequence length="400" mass="39537">MTECAAPGAGPKAVTGAVRGLLAVLCAVAVANVYYAQPLVERIGADLGIPEAGTGAVVAAAQAGYLVGLVLLVPLGDLVDRRALIAVQLAAVAAGCALVALATGSTVLLAGMAVVGLFSVVVQVAVAHVAAVSGPAERGRNMGTVTGGVVVGVILARTVSGTVADLADWRWVYAGSAVLVTALAAAVVALPPARRACGRGPAVGYTRAVASVFTLTATDRVFRVRALVCLFLFASFGVLWSGMALPLGAGPWHLSTTQIGLFGLVGAAGALGAARAGRWADRGLGGAVTTGSLAAAVAAWPLIGQAGNSLVWFAAGVVVLDFAVQAVHVTSQDRIVAADPGSSGRTIGAYMVFYSSGSALGAVTAAWVYAQAGWGAVSVLGAAYAGAALAVWLADRRAGA</sequence>
<evidence type="ECO:0000256" key="3">
    <source>
        <dbReference type="ARBA" id="ARBA00022989"/>
    </source>
</evidence>
<dbReference type="PANTHER" id="PTHR42910:SF1">
    <property type="entry name" value="MAJOR FACILITATOR SUPERFAMILY (MFS) PROFILE DOMAIN-CONTAINING PROTEIN"/>
    <property type="match status" value="1"/>
</dbReference>
<feature type="transmembrane region" description="Helical" evidence="5">
    <location>
        <begin position="259"/>
        <end position="277"/>
    </location>
</feature>
<feature type="transmembrane region" description="Helical" evidence="5">
    <location>
        <begin position="347"/>
        <end position="368"/>
    </location>
</feature>
<accession>A0ABX8BKU0</accession>
<name>A0ABX8BKU0_9ACTN</name>
<dbReference type="PROSITE" id="PS50850">
    <property type="entry name" value="MFS"/>
    <property type="match status" value="1"/>
</dbReference>
<keyword evidence="3 5" id="KW-1133">Transmembrane helix</keyword>
<protein>
    <submittedName>
        <fullName evidence="7">MFS transporter</fullName>
    </submittedName>
</protein>
<comment type="subcellular location">
    <subcellularLocation>
        <location evidence="1">Cell membrane</location>
        <topology evidence="1">Multi-pass membrane protein</topology>
    </subcellularLocation>
</comment>
<dbReference type="EMBL" id="CP074133">
    <property type="protein sequence ID" value="QUX21038.1"/>
    <property type="molecule type" value="Genomic_DNA"/>
</dbReference>
<dbReference type="Pfam" id="PF07690">
    <property type="entry name" value="MFS_1"/>
    <property type="match status" value="1"/>
</dbReference>
<dbReference type="InterPro" id="IPR020846">
    <property type="entry name" value="MFS_dom"/>
</dbReference>
<feature type="transmembrane region" description="Helical" evidence="5">
    <location>
        <begin position="17"/>
        <end position="36"/>
    </location>
</feature>
<organism evidence="7 8">
    <name type="scientific">Nocardiopsis changdeensis</name>
    <dbReference type="NCBI Taxonomy" id="2831969"/>
    <lineage>
        <taxon>Bacteria</taxon>
        <taxon>Bacillati</taxon>
        <taxon>Actinomycetota</taxon>
        <taxon>Actinomycetes</taxon>
        <taxon>Streptosporangiales</taxon>
        <taxon>Nocardiopsidaceae</taxon>
        <taxon>Nocardiopsis</taxon>
    </lineage>
</organism>
<feature type="transmembrane region" description="Helical" evidence="5">
    <location>
        <begin position="83"/>
        <end position="102"/>
    </location>
</feature>
<evidence type="ECO:0000256" key="2">
    <source>
        <dbReference type="ARBA" id="ARBA00022692"/>
    </source>
</evidence>
<keyword evidence="4 5" id="KW-0472">Membrane</keyword>
<dbReference type="SUPFAM" id="SSF103473">
    <property type="entry name" value="MFS general substrate transporter"/>
    <property type="match status" value="1"/>
</dbReference>
<feature type="transmembrane region" description="Helical" evidence="5">
    <location>
        <begin position="374"/>
        <end position="394"/>
    </location>
</feature>
<dbReference type="RefSeq" id="WP_220562233.1">
    <property type="nucleotide sequence ID" value="NZ_CP074133.1"/>
</dbReference>
<evidence type="ECO:0000256" key="1">
    <source>
        <dbReference type="ARBA" id="ARBA00004651"/>
    </source>
</evidence>
<evidence type="ECO:0000259" key="6">
    <source>
        <dbReference type="PROSITE" id="PS50850"/>
    </source>
</evidence>
<dbReference type="PANTHER" id="PTHR42910">
    <property type="entry name" value="TRANSPORTER SCO4007-RELATED"/>
    <property type="match status" value="1"/>
</dbReference>
<dbReference type="Gene3D" id="1.20.1250.20">
    <property type="entry name" value="MFS general substrate transporter like domains"/>
    <property type="match status" value="1"/>
</dbReference>
<feature type="transmembrane region" description="Helical" evidence="5">
    <location>
        <begin position="56"/>
        <end position="76"/>
    </location>
</feature>
<dbReference type="Proteomes" id="UP000676079">
    <property type="component" value="Chromosome"/>
</dbReference>
<keyword evidence="2 5" id="KW-0812">Transmembrane</keyword>
<evidence type="ECO:0000313" key="8">
    <source>
        <dbReference type="Proteomes" id="UP000676079"/>
    </source>
</evidence>
<dbReference type="InterPro" id="IPR036259">
    <property type="entry name" value="MFS_trans_sf"/>
</dbReference>
<feature type="transmembrane region" description="Helical" evidence="5">
    <location>
        <begin position="142"/>
        <end position="159"/>
    </location>
</feature>
<dbReference type="InterPro" id="IPR011701">
    <property type="entry name" value="MFS"/>
</dbReference>
<feature type="transmembrane region" description="Helical" evidence="5">
    <location>
        <begin position="226"/>
        <end position="247"/>
    </location>
</feature>
<evidence type="ECO:0000313" key="7">
    <source>
        <dbReference type="EMBL" id="QUX21038.1"/>
    </source>
</evidence>
<feature type="transmembrane region" description="Helical" evidence="5">
    <location>
        <begin position="108"/>
        <end position="130"/>
    </location>
</feature>
<proteinExistence type="predicted"/>
<feature type="transmembrane region" description="Helical" evidence="5">
    <location>
        <begin position="171"/>
        <end position="190"/>
    </location>
</feature>
<feature type="transmembrane region" description="Helical" evidence="5">
    <location>
        <begin position="309"/>
        <end position="327"/>
    </location>
</feature>
<evidence type="ECO:0000256" key="5">
    <source>
        <dbReference type="SAM" id="Phobius"/>
    </source>
</evidence>
<evidence type="ECO:0000256" key="4">
    <source>
        <dbReference type="ARBA" id="ARBA00023136"/>
    </source>
</evidence>
<feature type="domain" description="Major facilitator superfamily (MFS) profile" evidence="6">
    <location>
        <begin position="12"/>
        <end position="399"/>
    </location>
</feature>
<keyword evidence="8" id="KW-1185">Reference proteome</keyword>
<feature type="transmembrane region" description="Helical" evidence="5">
    <location>
        <begin position="284"/>
        <end position="303"/>
    </location>
</feature>
<gene>
    <name evidence="7" type="ORF">KGD84_21635</name>
</gene>
<reference evidence="7 8" key="1">
    <citation type="submission" date="2021-05" db="EMBL/GenBank/DDBJ databases">
        <title>Direct Submission.</title>
        <authorList>
            <person name="Li K."/>
            <person name="Gao J."/>
        </authorList>
    </citation>
    <scope>NUCLEOTIDE SEQUENCE [LARGE SCALE GENOMIC DNA]</scope>
    <source>
        <strain evidence="7 8">Mg02</strain>
    </source>
</reference>